<protein>
    <recommendedName>
        <fullName evidence="4">Transcription factor domain-containing protein</fullName>
    </recommendedName>
</protein>
<keyword evidence="3" id="KW-1185">Reference proteome</keyword>
<feature type="region of interest" description="Disordered" evidence="1">
    <location>
        <begin position="427"/>
        <end position="449"/>
    </location>
</feature>
<feature type="non-terminal residue" evidence="2">
    <location>
        <position position="1"/>
    </location>
</feature>
<evidence type="ECO:0000313" key="3">
    <source>
        <dbReference type="Proteomes" id="UP000240883"/>
    </source>
</evidence>
<evidence type="ECO:0000256" key="1">
    <source>
        <dbReference type="SAM" id="MobiDB-lite"/>
    </source>
</evidence>
<reference evidence="2 3" key="1">
    <citation type="journal article" date="2018" name="Front. Microbiol.">
        <title>Genome-Wide Analysis of Corynespora cassiicola Leaf Fall Disease Putative Effectors.</title>
        <authorList>
            <person name="Lopez D."/>
            <person name="Ribeiro S."/>
            <person name="Label P."/>
            <person name="Fumanal B."/>
            <person name="Venisse J.S."/>
            <person name="Kohler A."/>
            <person name="de Oliveira R.R."/>
            <person name="Labutti K."/>
            <person name="Lipzen A."/>
            <person name="Lail K."/>
            <person name="Bauer D."/>
            <person name="Ohm R.A."/>
            <person name="Barry K.W."/>
            <person name="Spatafora J."/>
            <person name="Grigoriev I.V."/>
            <person name="Martin F.M."/>
            <person name="Pujade-Renaud V."/>
        </authorList>
    </citation>
    <scope>NUCLEOTIDE SEQUENCE [LARGE SCALE GENOMIC DNA]</scope>
    <source>
        <strain evidence="2 3">Philippines</strain>
    </source>
</reference>
<name>A0A2T2N0Q9_CORCC</name>
<dbReference type="STRING" id="1448308.A0A2T2N0Q9"/>
<dbReference type="Proteomes" id="UP000240883">
    <property type="component" value="Unassembled WGS sequence"/>
</dbReference>
<accession>A0A2T2N0Q9</accession>
<feature type="compositionally biased region" description="Polar residues" evidence="1">
    <location>
        <begin position="428"/>
        <end position="449"/>
    </location>
</feature>
<evidence type="ECO:0000313" key="2">
    <source>
        <dbReference type="EMBL" id="PSN58638.1"/>
    </source>
</evidence>
<dbReference type="PANTHER" id="PTHR38791">
    <property type="entry name" value="ZN(II)2CYS6 TRANSCRIPTION FACTOR (EUROFUNG)-RELATED-RELATED"/>
    <property type="match status" value="1"/>
</dbReference>
<dbReference type="InterPro" id="IPR053175">
    <property type="entry name" value="DHMBA_Reg_Transcription_Factor"/>
</dbReference>
<proteinExistence type="predicted"/>
<sequence>SLLSLDDMLMTRRLNNDLAQISYQRFIYDFVVFESSHLPSGAVSDAIWEFLPTMYQRSAPGSCLTAIVEAVAFLNFANRYEVPEALILAEERLQKSIQLLRRRISTKRQASTDQTLCTVFLMGIYENLTLSGDSSSSMAHHQGIGALLQLRTPDQPGQSLVAQRLFEASCIQMLIGNMQAGRPPAFSICNTSTIGQHPSGIYGVPDAHLVRLLHNATSLHHRWLKLKHDFRSPPCCQKFQSLSKEALDMDADFQVWEGNLTIYWRSKVERNTRRTNSSTKHGHNDLLFSHRGAPKEIRTHVSLRVSWIKLIYQTARIVLLRNALEIMNCMLRLSRPTCHPTTGRKCGSSSHLATSSATIDITTLYARHAFSLRNLVDTIEKSCATILGHLSVIVPGESTGDVIGMRGYTLLWTLGVLDAVLSGGLVPQPSTSSRSNRAPPKTNQMHSTAPISSSKLLVDKKTNAFYDFSALPEHKPNISYNNFGVDGPKETSCSTSYQAVSASQDPVCVPFSASIPFHSQSIAILEKCLKGHVFNSAPRLQCDATEPLVVDFPITKPAHMYAPFRREWLNQMLVYIAREAGIKKALIVPLTEGFFGFREV</sequence>
<dbReference type="AlphaFoldDB" id="A0A2T2N0Q9"/>
<dbReference type="PANTHER" id="PTHR38791:SF12">
    <property type="entry name" value="TRANSCRIPTION FACTOR DOMAIN-CONTAINING PROTEIN-RELATED"/>
    <property type="match status" value="1"/>
</dbReference>
<dbReference type="OrthoDB" id="2991872at2759"/>
<dbReference type="EMBL" id="KZ678235">
    <property type="protein sequence ID" value="PSN58638.1"/>
    <property type="molecule type" value="Genomic_DNA"/>
</dbReference>
<organism evidence="2 3">
    <name type="scientific">Corynespora cassiicola Philippines</name>
    <dbReference type="NCBI Taxonomy" id="1448308"/>
    <lineage>
        <taxon>Eukaryota</taxon>
        <taxon>Fungi</taxon>
        <taxon>Dikarya</taxon>
        <taxon>Ascomycota</taxon>
        <taxon>Pezizomycotina</taxon>
        <taxon>Dothideomycetes</taxon>
        <taxon>Pleosporomycetidae</taxon>
        <taxon>Pleosporales</taxon>
        <taxon>Corynesporascaceae</taxon>
        <taxon>Corynespora</taxon>
    </lineage>
</organism>
<evidence type="ECO:0008006" key="4">
    <source>
        <dbReference type="Google" id="ProtNLM"/>
    </source>
</evidence>
<gene>
    <name evidence="2" type="ORF">BS50DRAFT_510061</name>
</gene>